<dbReference type="Proteomes" id="UP000887013">
    <property type="component" value="Unassembled WGS sequence"/>
</dbReference>
<keyword evidence="2" id="KW-1185">Reference proteome</keyword>
<comment type="caution">
    <text evidence="1">The sequence shown here is derived from an EMBL/GenBank/DDBJ whole genome shotgun (WGS) entry which is preliminary data.</text>
</comment>
<proteinExistence type="predicted"/>
<dbReference type="AlphaFoldDB" id="A0A8X6NQ48"/>
<dbReference type="EMBL" id="BMAW01106496">
    <property type="protein sequence ID" value="GFT24640.1"/>
    <property type="molecule type" value="Genomic_DNA"/>
</dbReference>
<sequence>MEKDTISMSFVCAKSRVAHLRKNSIPKLELLTRCIGARLSTVVIKALGLENIPVFYWSDSSTALYWIEINENWGVFVVRNMPMGCSLLLLSCWEDIEINADYVTCDPMTREDNLISSAFQVTEVK</sequence>
<name>A0A8X6NQ48_NEPPI</name>
<organism evidence="1 2">
    <name type="scientific">Nephila pilipes</name>
    <name type="common">Giant wood spider</name>
    <name type="synonym">Nephila maculata</name>
    <dbReference type="NCBI Taxonomy" id="299642"/>
    <lineage>
        <taxon>Eukaryota</taxon>
        <taxon>Metazoa</taxon>
        <taxon>Ecdysozoa</taxon>
        <taxon>Arthropoda</taxon>
        <taxon>Chelicerata</taxon>
        <taxon>Arachnida</taxon>
        <taxon>Araneae</taxon>
        <taxon>Araneomorphae</taxon>
        <taxon>Entelegynae</taxon>
        <taxon>Araneoidea</taxon>
        <taxon>Nephilidae</taxon>
        <taxon>Nephila</taxon>
    </lineage>
</organism>
<evidence type="ECO:0000313" key="1">
    <source>
        <dbReference type="EMBL" id="GFT24640.1"/>
    </source>
</evidence>
<dbReference type="InterPro" id="IPR008042">
    <property type="entry name" value="Retrotrans_Pao"/>
</dbReference>
<protein>
    <submittedName>
        <fullName evidence="1">Integrase catalytic domain-containing protein</fullName>
    </submittedName>
</protein>
<dbReference type="OrthoDB" id="8057024at2759"/>
<accession>A0A8X6NQ48</accession>
<reference evidence="1" key="1">
    <citation type="submission" date="2020-08" db="EMBL/GenBank/DDBJ databases">
        <title>Multicomponent nature underlies the extraordinary mechanical properties of spider dragline silk.</title>
        <authorList>
            <person name="Kono N."/>
            <person name="Nakamura H."/>
            <person name="Mori M."/>
            <person name="Yoshida Y."/>
            <person name="Ohtoshi R."/>
            <person name="Malay A.D."/>
            <person name="Moran D.A.P."/>
            <person name="Tomita M."/>
            <person name="Numata K."/>
            <person name="Arakawa K."/>
        </authorList>
    </citation>
    <scope>NUCLEOTIDE SEQUENCE</scope>
</reference>
<evidence type="ECO:0000313" key="2">
    <source>
        <dbReference type="Proteomes" id="UP000887013"/>
    </source>
</evidence>
<dbReference type="Pfam" id="PF05380">
    <property type="entry name" value="Peptidase_A17"/>
    <property type="match status" value="1"/>
</dbReference>
<gene>
    <name evidence="1" type="primary">AVEN_223851_1</name>
    <name evidence="1" type="ORF">NPIL_285651</name>
</gene>